<gene>
    <name evidence="8" type="ORF">Tsubulata_039597</name>
</gene>
<sequence>MGKKAGKPKSKSKSKKSGPEAVAMKVKATKKENPFETIWSRRKFDILGKKRKGEQLRVGLSRSLAIQKRNKTLLKDYQQSTKSSVFVDKRIGEQNDGLPEFDKAIMRSQRELQVRMKKSKKSKYNLSDGEEDDDGLEFPGGFSGNDDFEDEMLSDDADPDDETHRSSAGLRLRNVPYDPNQVDEKENRPKTKKEVMEEVMLKSKFFKAQKAKDKEEKEKLVEELDKTFASLLQSQVLSTLTEPGKINASKTLADKGSSNEHPKNELLVTQQPGNIKQESDFYDKIFYEMAADVRAQPSERTKTQEEIDQMERERLEQLEEERQKRMLAIDDSGNEEDDDEIPTQKVRPASGDDHGDSFSVDEEPRTKKGWIDEILERENTDDSENEDDGSSEDSENSEEDGDDEGSDEEDSADENDKLDKTQSLKEWEQSDDDSLDTDLEDHEEDDYPCSSEEEQMNDINLKRAKKNNAIKTMKEDKETTHGRKIKENCEQRPTQLEIPYVIEAPKNLEELCAIFGDHSNDKIIEIITRIRKNNAITLAAENRRKMQVFYGVLLQYFAILANKKPLNLELLNLLVEPLIEISIQIPYFSAICARQRILRTRTQFCEAIKNPENGCCWPSMKTLSLLRLWSMIFPCSDFRHVVMTPAILLMCEYLMRCPILSGRDAAIGSFLCSIVLQVSKQSQKFCPEAIMFLWRLLMAATDRKPASCLESEFSSLIELKELGPLLHIHNHVNEISPLNFLMVIDMPEDASFFSSDAFRAGVLVTVSETLRGFVDIYKGLSSFPEIFIPISMLLIEVAQEKNMPGALQEKFRDVAESIKNRTEELHLLRQPLQMRKQKPVPIKLLNPKFEENFVKGRDYDPDRERAERKKLKKLLKREAKGAARELRKDSAFLFEVKEKERALLEEERAEKYGKARAFLQEQEHAFKSGQLGKGKKRRR</sequence>
<feature type="region of interest" description="Disordered" evidence="7">
    <location>
        <begin position="1"/>
        <end position="23"/>
    </location>
</feature>
<keyword evidence="9" id="KW-1185">Reference proteome</keyword>
<dbReference type="InterPro" id="IPR007276">
    <property type="entry name" value="Nop14"/>
</dbReference>
<reference evidence="8" key="1">
    <citation type="submission" date="2022-02" db="EMBL/GenBank/DDBJ databases">
        <authorList>
            <person name="Henning P.M."/>
            <person name="McCubbin A.G."/>
            <person name="Shore J.S."/>
        </authorList>
    </citation>
    <scope>NUCLEOTIDE SEQUENCE</scope>
    <source>
        <strain evidence="8">F60SS</strain>
        <tissue evidence="8">Leaves</tissue>
    </source>
</reference>
<evidence type="ECO:0000256" key="6">
    <source>
        <dbReference type="ARBA" id="ARBA00024695"/>
    </source>
</evidence>
<dbReference type="PANTHER" id="PTHR23183">
    <property type="entry name" value="NOP14"/>
    <property type="match status" value="1"/>
</dbReference>
<evidence type="ECO:0000256" key="4">
    <source>
        <dbReference type="ARBA" id="ARBA00022552"/>
    </source>
</evidence>
<name>A0A9Q0FEL8_9ROSI</name>
<protein>
    <recommendedName>
        <fullName evidence="10">Nucleolar protein 14</fullName>
    </recommendedName>
</protein>
<dbReference type="Proteomes" id="UP001141552">
    <property type="component" value="Unassembled WGS sequence"/>
</dbReference>
<evidence type="ECO:0000256" key="7">
    <source>
        <dbReference type="SAM" id="MobiDB-lite"/>
    </source>
</evidence>
<feature type="compositionally biased region" description="Acidic residues" evidence="7">
    <location>
        <begin position="146"/>
        <end position="161"/>
    </location>
</feature>
<dbReference type="GO" id="GO:0030490">
    <property type="term" value="P:maturation of SSU-rRNA"/>
    <property type="evidence" value="ECO:0007669"/>
    <property type="project" value="TreeGrafter"/>
</dbReference>
<organism evidence="8 9">
    <name type="scientific">Turnera subulata</name>
    <dbReference type="NCBI Taxonomy" id="218843"/>
    <lineage>
        <taxon>Eukaryota</taxon>
        <taxon>Viridiplantae</taxon>
        <taxon>Streptophyta</taxon>
        <taxon>Embryophyta</taxon>
        <taxon>Tracheophyta</taxon>
        <taxon>Spermatophyta</taxon>
        <taxon>Magnoliopsida</taxon>
        <taxon>eudicotyledons</taxon>
        <taxon>Gunneridae</taxon>
        <taxon>Pentapetalae</taxon>
        <taxon>rosids</taxon>
        <taxon>fabids</taxon>
        <taxon>Malpighiales</taxon>
        <taxon>Passifloraceae</taxon>
        <taxon>Turnera</taxon>
    </lineage>
</organism>
<comment type="caution">
    <text evidence="8">The sequence shown here is derived from an EMBL/GenBank/DDBJ whole genome shotgun (WGS) entry which is preliminary data.</text>
</comment>
<dbReference type="EMBL" id="JAKUCV010005737">
    <property type="protein sequence ID" value="KAJ4830063.1"/>
    <property type="molecule type" value="Genomic_DNA"/>
</dbReference>
<comment type="function">
    <text evidence="6">Involved in nucleolar processing of pre-18S ribosomal RNA. Has a role in the nuclear export of 40S pre-ribosomal subunit to the cytoplasm.</text>
</comment>
<dbReference type="AlphaFoldDB" id="A0A9Q0FEL8"/>
<feature type="region of interest" description="Disordered" evidence="7">
    <location>
        <begin position="241"/>
        <end position="275"/>
    </location>
</feature>
<dbReference type="GO" id="GO:0032040">
    <property type="term" value="C:small-subunit processome"/>
    <property type="evidence" value="ECO:0007669"/>
    <property type="project" value="InterPro"/>
</dbReference>
<feature type="compositionally biased region" description="Acidic residues" evidence="7">
    <location>
        <begin position="381"/>
        <end position="413"/>
    </location>
</feature>
<evidence type="ECO:0000313" key="9">
    <source>
        <dbReference type="Proteomes" id="UP001141552"/>
    </source>
</evidence>
<evidence type="ECO:0000256" key="2">
    <source>
        <dbReference type="ARBA" id="ARBA00007466"/>
    </source>
</evidence>
<feature type="compositionally biased region" description="Basic and acidic residues" evidence="7">
    <location>
        <begin position="297"/>
        <end position="328"/>
    </location>
</feature>
<keyword evidence="4" id="KW-0698">rRNA processing</keyword>
<accession>A0A9Q0FEL8</accession>
<proteinExistence type="inferred from homology"/>
<feature type="compositionally biased region" description="Acidic residues" evidence="7">
    <location>
        <begin position="429"/>
        <end position="456"/>
    </location>
</feature>
<evidence type="ECO:0008006" key="10">
    <source>
        <dbReference type="Google" id="ProtNLM"/>
    </source>
</evidence>
<evidence type="ECO:0000256" key="1">
    <source>
        <dbReference type="ARBA" id="ARBA00004604"/>
    </source>
</evidence>
<feature type="compositionally biased region" description="Acidic residues" evidence="7">
    <location>
        <begin position="332"/>
        <end position="341"/>
    </location>
</feature>
<feature type="compositionally biased region" description="Basic and acidic residues" evidence="7">
    <location>
        <begin position="350"/>
        <end position="380"/>
    </location>
</feature>
<feature type="compositionally biased region" description="Basic and acidic residues" evidence="7">
    <location>
        <begin position="414"/>
        <end position="428"/>
    </location>
</feature>
<evidence type="ECO:0000256" key="5">
    <source>
        <dbReference type="ARBA" id="ARBA00023242"/>
    </source>
</evidence>
<evidence type="ECO:0000256" key="3">
    <source>
        <dbReference type="ARBA" id="ARBA00022517"/>
    </source>
</evidence>
<dbReference type="OrthoDB" id="441771at2759"/>
<reference evidence="8" key="2">
    <citation type="journal article" date="2023" name="Plants (Basel)">
        <title>Annotation of the Turnera subulata (Passifloraceae) Draft Genome Reveals the S-Locus Evolved after the Divergence of Turneroideae from Passifloroideae in a Stepwise Manner.</title>
        <authorList>
            <person name="Henning P.M."/>
            <person name="Roalson E.H."/>
            <person name="Mir W."/>
            <person name="McCubbin A.G."/>
            <person name="Shore J.S."/>
        </authorList>
    </citation>
    <scope>NUCLEOTIDE SEQUENCE</scope>
    <source>
        <strain evidence="8">F60SS</strain>
    </source>
</reference>
<dbReference type="PANTHER" id="PTHR23183:SF0">
    <property type="entry name" value="NUCLEOLAR PROTEIN 14"/>
    <property type="match status" value="1"/>
</dbReference>
<evidence type="ECO:0000313" key="8">
    <source>
        <dbReference type="EMBL" id="KAJ4830063.1"/>
    </source>
</evidence>
<dbReference type="GO" id="GO:0030692">
    <property type="term" value="C:Noc4p-Nop14p complex"/>
    <property type="evidence" value="ECO:0007669"/>
    <property type="project" value="TreeGrafter"/>
</dbReference>
<dbReference type="Pfam" id="PF04147">
    <property type="entry name" value="Nop14"/>
    <property type="match status" value="1"/>
</dbReference>
<feature type="compositionally biased region" description="Basic and acidic residues" evidence="7">
    <location>
        <begin position="182"/>
        <end position="194"/>
    </location>
</feature>
<keyword evidence="5" id="KW-0539">Nucleus</keyword>
<comment type="subcellular location">
    <subcellularLocation>
        <location evidence="1">Nucleus</location>
        <location evidence="1">Nucleolus</location>
    </subcellularLocation>
</comment>
<feature type="region of interest" description="Disordered" evidence="7">
    <location>
        <begin position="115"/>
        <end position="194"/>
    </location>
</feature>
<keyword evidence="3" id="KW-0690">Ribosome biogenesis</keyword>
<feature type="compositionally biased region" description="Basic residues" evidence="7">
    <location>
        <begin position="1"/>
        <end position="16"/>
    </location>
</feature>
<feature type="region of interest" description="Disordered" evidence="7">
    <location>
        <begin position="292"/>
        <end position="456"/>
    </location>
</feature>
<comment type="similarity">
    <text evidence="2">Belongs to the NOP14 family.</text>
</comment>